<dbReference type="InterPro" id="IPR036179">
    <property type="entry name" value="Ig-like_dom_sf"/>
</dbReference>
<feature type="domain" description="Ig-like" evidence="15">
    <location>
        <begin position="23"/>
        <end position="93"/>
    </location>
</feature>
<dbReference type="InterPro" id="IPR007110">
    <property type="entry name" value="Ig-like_dom"/>
</dbReference>
<feature type="compositionally biased region" description="Low complexity" evidence="13">
    <location>
        <begin position="237"/>
        <end position="250"/>
    </location>
</feature>
<dbReference type="GO" id="GO:2000403">
    <property type="term" value="P:positive regulation of lymphocyte migration"/>
    <property type="evidence" value="ECO:0007669"/>
    <property type="project" value="InterPro"/>
</dbReference>
<dbReference type="SUPFAM" id="SSF48726">
    <property type="entry name" value="Immunoglobulin"/>
    <property type="match status" value="2"/>
</dbReference>
<keyword evidence="8" id="KW-0472">Membrane</keyword>
<dbReference type="GO" id="GO:0098640">
    <property type="term" value="F:integrin binding involved in cell-matrix adhesion"/>
    <property type="evidence" value="ECO:0007669"/>
    <property type="project" value="InterPro"/>
</dbReference>
<reference evidence="16" key="1">
    <citation type="submission" date="2025-08" db="UniProtKB">
        <authorList>
            <consortium name="Ensembl"/>
        </authorList>
    </citation>
    <scope>IDENTIFICATION</scope>
</reference>
<accession>A0A8C6AE79</accession>
<keyword evidence="10" id="KW-0325">Glycoprotein</keyword>
<dbReference type="GeneTree" id="ENSGT00510000049549"/>
<feature type="chain" id="PRO_5034606842" description="Mucosal addressin cell adhesion molecule 1" evidence="14">
    <location>
        <begin position="22"/>
        <end position="505"/>
    </location>
</feature>
<dbReference type="AlphaFoldDB" id="A0A8C6AE79"/>
<dbReference type="Proteomes" id="UP000694561">
    <property type="component" value="Unplaced"/>
</dbReference>
<feature type="compositionally biased region" description="Polar residues" evidence="13">
    <location>
        <begin position="254"/>
        <end position="270"/>
    </location>
</feature>
<evidence type="ECO:0000256" key="5">
    <source>
        <dbReference type="ARBA" id="ARBA00022737"/>
    </source>
</evidence>
<dbReference type="GO" id="GO:0007229">
    <property type="term" value="P:integrin-mediated signaling pathway"/>
    <property type="evidence" value="ECO:0007669"/>
    <property type="project" value="InterPro"/>
</dbReference>
<evidence type="ECO:0000256" key="4">
    <source>
        <dbReference type="ARBA" id="ARBA00022729"/>
    </source>
</evidence>
<evidence type="ECO:0000259" key="15">
    <source>
        <dbReference type="PROSITE" id="PS50835"/>
    </source>
</evidence>
<evidence type="ECO:0000256" key="7">
    <source>
        <dbReference type="ARBA" id="ARBA00022989"/>
    </source>
</evidence>
<keyword evidence="4 14" id="KW-0732">Signal</keyword>
<feature type="signal peptide" evidence="14">
    <location>
        <begin position="1"/>
        <end position="21"/>
    </location>
</feature>
<organism evidence="16 17">
    <name type="scientific">Monodon monoceros</name>
    <name type="common">Narwhal</name>
    <name type="synonym">Ceratodon monodon</name>
    <dbReference type="NCBI Taxonomy" id="40151"/>
    <lineage>
        <taxon>Eukaryota</taxon>
        <taxon>Metazoa</taxon>
        <taxon>Chordata</taxon>
        <taxon>Craniata</taxon>
        <taxon>Vertebrata</taxon>
        <taxon>Euteleostomi</taxon>
        <taxon>Mammalia</taxon>
        <taxon>Eutheria</taxon>
        <taxon>Laurasiatheria</taxon>
        <taxon>Artiodactyla</taxon>
        <taxon>Whippomorpha</taxon>
        <taxon>Cetacea</taxon>
        <taxon>Odontoceti</taxon>
        <taxon>Monodontidae</taxon>
        <taxon>Monodon</taxon>
    </lineage>
</organism>
<dbReference type="PROSITE" id="PS50835">
    <property type="entry name" value="IG_LIKE"/>
    <property type="match status" value="1"/>
</dbReference>
<keyword evidence="3" id="KW-0812">Transmembrane</keyword>
<dbReference type="PANTHER" id="PTHR14162:SF1">
    <property type="entry name" value="MUCOSAL ADDRESSIN CELL ADHESION MOLECULE 1"/>
    <property type="match status" value="1"/>
</dbReference>
<evidence type="ECO:0000313" key="16">
    <source>
        <dbReference type="Ensembl" id="ENSMMNP00015000726.1"/>
    </source>
</evidence>
<dbReference type="Ensembl" id="ENSMMNT00015000806.1">
    <property type="protein sequence ID" value="ENSMMNP00015000726.1"/>
    <property type="gene ID" value="ENSMMNG00015000595.1"/>
</dbReference>
<evidence type="ECO:0000256" key="2">
    <source>
        <dbReference type="ARBA" id="ARBA00011738"/>
    </source>
</evidence>
<evidence type="ECO:0000256" key="14">
    <source>
        <dbReference type="SAM" id="SignalP"/>
    </source>
</evidence>
<dbReference type="GO" id="GO:0034113">
    <property type="term" value="P:heterotypic cell-cell adhesion"/>
    <property type="evidence" value="ECO:0007669"/>
    <property type="project" value="TreeGrafter"/>
</dbReference>
<keyword evidence="6" id="KW-0130">Cell adhesion</keyword>
<dbReference type="FunFam" id="2.60.40.10:FF:000933">
    <property type="entry name" value="Mucosal addressin cell adhesion molecule 1"/>
    <property type="match status" value="1"/>
</dbReference>
<keyword evidence="11" id="KW-0393">Immunoglobulin domain</keyword>
<comment type="subcellular location">
    <subcellularLocation>
        <location evidence="1">Membrane</location>
        <topology evidence="1">Single-pass type I membrane protein</topology>
    </subcellularLocation>
</comment>
<evidence type="ECO:0000313" key="17">
    <source>
        <dbReference type="Proteomes" id="UP000694561"/>
    </source>
</evidence>
<evidence type="ECO:0000256" key="3">
    <source>
        <dbReference type="ARBA" id="ARBA00022692"/>
    </source>
</evidence>
<comment type="subunit">
    <text evidence="2">Homodimer.</text>
</comment>
<dbReference type="InterPro" id="IPR037413">
    <property type="entry name" value="MADCAM1"/>
</dbReference>
<keyword evidence="5" id="KW-0677">Repeat</keyword>
<dbReference type="FunFam" id="2.60.40.10:FF:000194">
    <property type="entry name" value="Intercellular adhesion molecule 1"/>
    <property type="match status" value="1"/>
</dbReference>
<evidence type="ECO:0000256" key="9">
    <source>
        <dbReference type="ARBA" id="ARBA00023157"/>
    </source>
</evidence>
<feature type="region of interest" description="Disordered" evidence="13">
    <location>
        <begin position="220"/>
        <end position="286"/>
    </location>
</feature>
<proteinExistence type="predicted"/>
<dbReference type="InterPro" id="IPR013783">
    <property type="entry name" value="Ig-like_fold"/>
</dbReference>
<dbReference type="InterPro" id="IPR015169">
    <property type="entry name" value="Adhes-Ig-like"/>
</dbReference>
<keyword evidence="9" id="KW-1015">Disulfide bond</keyword>
<dbReference type="GO" id="GO:0050901">
    <property type="term" value="P:leukocyte tethering or rolling"/>
    <property type="evidence" value="ECO:0007669"/>
    <property type="project" value="TreeGrafter"/>
</dbReference>
<evidence type="ECO:0000256" key="11">
    <source>
        <dbReference type="ARBA" id="ARBA00023319"/>
    </source>
</evidence>
<sequence>MEQGLALLLPLFLGLLQLGRGGPLEVEPPEPEVAVAVGESLQFTCRLACEDGRAASVQWRGLDTSLGAVQSGAGSSVLSVLNASLSAAGPRVCVGSCGDVAFQHNVRLLVFAFPDQLTVAPEALVAGPDQEVSCTAHSVTPAGPDTLSMSLLLGDQELEGVEALRDVMEEPQEGEDPLFQVTQRWLLPTLRTPTPPSLHCQATMRLPGLELSRRQPIPVLQGLTSLEPPVMTPPEPSTTESPETPVTTSLKPPITTSPEATPEQASTRSPRSPGPVPRNSSTRPCRPEIHQLSAAGSLELLCEVVCGPGVAVRWTRAPGGLAAYETQEVGAQAWLSGGSMLWARCHGEGWFQCCLDPGGQTANLYVASEICEFRGWGGYWGRLRGRGALSLALDKGGPASLCPQLSSGLPWPYKITTACMATTKFQGLCRCHSTLWTKTACGIETEIEGNSLAVQQLRLRASTAGGTGLIPGLETKICVVWPKKKTKVEYSHFGNFRFSGSHIQE</sequence>
<evidence type="ECO:0000256" key="12">
    <source>
        <dbReference type="ARBA" id="ARBA00074025"/>
    </source>
</evidence>
<keyword evidence="17" id="KW-1185">Reference proteome</keyword>
<dbReference type="PANTHER" id="PTHR14162">
    <property type="entry name" value="MUCOSAL ADDRESSIN CELL ADHESION MOLECULE-1"/>
    <property type="match status" value="1"/>
</dbReference>
<gene>
    <name evidence="16" type="primary">MADCAM1</name>
</gene>
<dbReference type="Gene3D" id="2.60.40.10">
    <property type="entry name" value="Immunoglobulins"/>
    <property type="match status" value="2"/>
</dbReference>
<evidence type="ECO:0000256" key="13">
    <source>
        <dbReference type="SAM" id="MobiDB-lite"/>
    </source>
</evidence>
<dbReference type="SMART" id="SM00409">
    <property type="entry name" value="IG"/>
    <property type="match status" value="1"/>
</dbReference>
<dbReference type="GO" id="GO:0016020">
    <property type="term" value="C:membrane"/>
    <property type="evidence" value="ECO:0007669"/>
    <property type="project" value="UniProtKB-SubCell"/>
</dbReference>
<protein>
    <recommendedName>
        <fullName evidence="12">Mucosal addressin cell adhesion molecule 1</fullName>
    </recommendedName>
</protein>
<reference evidence="16" key="2">
    <citation type="submission" date="2025-09" db="UniProtKB">
        <authorList>
            <consortium name="Ensembl"/>
        </authorList>
    </citation>
    <scope>IDENTIFICATION</scope>
</reference>
<dbReference type="Pfam" id="PF09085">
    <property type="entry name" value="Adhes-Ig_like"/>
    <property type="match status" value="1"/>
</dbReference>
<evidence type="ECO:0000256" key="10">
    <source>
        <dbReference type="ARBA" id="ARBA00023180"/>
    </source>
</evidence>
<keyword evidence="7" id="KW-1133">Transmembrane helix</keyword>
<evidence type="ECO:0000256" key="8">
    <source>
        <dbReference type="ARBA" id="ARBA00023136"/>
    </source>
</evidence>
<name>A0A8C6AE79_MONMO</name>
<evidence type="ECO:0000256" key="6">
    <source>
        <dbReference type="ARBA" id="ARBA00022889"/>
    </source>
</evidence>
<evidence type="ECO:0000256" key="1">
    <source>
        <dbReference type="ARBA" id="ARBA00004479"/>
    </source>
</evidence>
<dbReference type="InterPro" id="IPR003599">
    <property type="entry name" value="Ig_sub"/>
</dbReference>